<feature type="compositionally biased region" description="Basic and acidic residues" evidence="1">
    <location>
        <begin position="925"/>
        <end position="940"/>
    </location>
</feature>
<evidence type="ECO:0000313" key="3">
    <source>
        <dbReference type="EMBL" id="CAD7077727.1"/>
    </source>
</evidence>
<sequence length="1085" mass="121582">MHLWILYTLGIFTLIHQCSSYEDPTARILDVGAPWKPMQTLGVSPHYITIGALNPQNNFHLAHIAPHNAPLMQQVKGLNPPVTQYRNPFPVYDPIPQPHHHHHHFILPKENGQHIHPSASNIAQTVVPNNYLKPAYITGKPAFNLKPEYITKPEFYNGIQTTLVKNPQVPAFKQMPTMVKDAMVTLFHEAPSYKDLILTPPPPQFHSHSPLLAYKQPAPMKDKPVGSFSFPGDNQQKLNYNNVIPPQKEHFVKDEYSKNLVPPPYIHLESSTFRTTPFAPTKRPISLQEQANALNILNKYNIPVISPLQDANKFKYESIPRKPTIIPLNFSVSSIVAFPTNAPEQTPLTVEPTGVVPSTHSFPNTKFHHQNSFDVKNNIQNFGQVPNEHSPPIPQKNVVGSEHTYFTISDAITGRPLHQNPVQSTPPPSRFQSSVQIQENPEVIINEEPNAFTTNPPRTIMQMGEYKTTTTPIPLPPVSPASTESTSSASPAEPFPSRTRSRGKNRRRRPTRPTTSKKPEQYLEEQEAIQALEQDTVRERPSAPVSTTDRPFNRIRQGSRIRTPAKLSSTLPPADPTLRVIQRNSLKSRFNAISANMHNRQPTELYTTTSLEYHPPSLKTTQPTVEDIDTPEQDVFPSTTALSNDDKTNPTVQIPDTTNLVLSPSEETTVPEINVVPIVAEATKLSTELSSVSSPVPQIQELTTEKVILNQTPKQPIVETTIPAENIDPHLSHRQRYRYKVKPTPEATLNQETAPSQEPVEVEASSSLAPTPETESTRTVTRLRPVNKFRSQDRPRFSVKDYRHRIKTHSTTTTTTTESPSVSSSTPSQRSRLRFPTRKRLLPSLRMRSTTEKQASDTENDSQVDDNTRDNEQQPSIHSEVPSASSTSTTTARPSRRGSNYRRAGNNRFRQSTSTTESPETEEEVERRPPARQWSRDRYTQRSRVPPSSTESLTELQQINMNPEDLNNIAVDPVPVSSTAEAKPESAIMKISKTDHGNRQSAEVVDEDQSAPASGEKTDLNQSPSEQSERVAQLTLSGSSFKFNNPNKASISRRIPGYFTLATEDPILPIEAFFPNVKPNSNRTR</sequence>
<feature type="region of interest" description="Disordered" evidence="1">
    <location>
        <begin position="745"/>
        <end position="954"/>
    </location>
</feature>
<feature type="region of interest" description="Disordered" evidence="1">
    <location>
        <begin position="977"/>
        <end position="1048"/>
    </location>
</feature>
<dbReference type="AlphaFoldDB" id="A0A7R8UBM5"/>
<feature type="region of interest" description="Disordered" evidence="1">
    <location>
        <begin position="556"/>
        <end position="575"/>
    </location>
</feature>
<feature type="compositionally biased region" description="Low complexity" evidence="1">
    <location>
        <begin position="882"/>
        <end position="893"/>
    </location>
</feature>
<accession>A0A7R8UBM5</accession>
<feature type="compositionally biased region" description="Polar residues" evidence="1">
    <location>
        <begin position="1034"/>
        <end position="1048"/>
    </location>
</feature>
<feature type="compositionally biased region" description="Low complexity" evidence="1">
    <location>
        <begin position="480"/>
        <end position="498"/>
    </location>
</feature>
<feature type="compositionally biased region" description="Polar residues" evidence="1">
    <location>
        <begin position="764"/>
        <end position="780"/>
    </location>
</feature>
<dbReference type="InParanoid" id="A0A7R8UBM5"/>
<gene>
    <name evidence="3" type="ORF">HERILL_LOCUS1047</name>
</gene>
<feature type="compositionally biased region" description="Low complexity" evidence="1">
    <location>
        <begin position="809"/>
        <end position="828"/>
    </location>
</feature>
<feature type="chain" id="PRO_5030822860" evidence="2">
    <location>
        <begin position="21"/>
        <end position="1085"/>
    </location>
</feature>
<feature type="compositionally biased region" description="Basic residues" evidence="1">
    <location>
        <begin position="499"/>
        <end position="511"/>
    </location>
</feature>
<keyword evidence="2" id="KW-0732">Signal</keyword>
<organism evidence="3 4">
    <name type="scientific">Hermetia illucens</name>
    <name type="common">Black soldier fly</name>
    <dbReference type="NCBI Taxonomy" id="343691"/>
    <lineage>
        <taxon>Eukaryota</taxon>
        <taxon>Metazoa</taxon>
        <taxon>Ecdysozoa</taxon>
        <taxon>Arthropoda</taxon>
        <taxon>Hexapoda</taxon>
        <taxon>Insecta</taxon>
        <taxon>Pterygota</taxon>
        <taxon>Neoptera</taxon>
        <taxon>Endopterygota</taxon>
        <taxon>Diptera</taxon>
        <taxon>Brachycera</taxon>
        <taxon>Stratiomyomorpha</taxon>
        <taxon>Stratiomyidae</taxon>
        <taxon>Hermetiinae</taxon>
        <taxon>Hermetia</taxon>
    </lineage>
</organism>
<evidence type="ECO:0000313" key="4">
    <source>
        <dbReference type="Proteomes" id="UP000594454"/>
    </source>
</evidence>
<feature type="compositionally biased region" description="Polar residues" evidence="1">
    <location>
        <begin position="747"/>
        <end position="756"/>
    </location>
</feature>
<feature type="compositionally biased region" description="Basic and acidic residues" evidence="1">
    <location>
        <begin position="790"/>
        <end position="801"/>
    </location>
</feature>
<feature type="region of interest" description="Disordered" evidence="1">
    <location>
        <begin position="468"/>
        <end position="523"/>
    </location>
</feature>
<dbReference type="Proteomes" id="UP000594454">
    <property type="component" value="Chromosome 1"/>
</dbReference>
<evidence type="ECO:0000256" key="2">
    <source>
        <dbReference type="SAM" id="SignalP"/>
    </source>
</evidence>
<name>A0A7R8UBM5_HERIL</name>
<dbReference type="EMBL" id="LR899009">
    <property type="protein sequence ID" value="CAD7077727.1"/>
    <property type="molecule type" value="Genomic_DNA"/>
</dbReference>
<feature type="signal peptide" evidence="2">
    <location>
        <begin position="1"/>
        <end position="20"/>
    </location>
</feature>
<evidence type="ECO:0000256" key="1">
    <source>
        <dbReference type="SAM" id="MobiDB-lite"/>
    </source>
</evidence>
<keyword evidence="4" id="KW-1185">Reference proteome</keyword>
<feature type="compositionally biased region" description="Polar residues" evidence="1">
    <location>
        <begin position="942"/>
        <end position="954"/>
    </location>
</feature>
<dbReference type="OrthoDB" id="8193595at2759"/>
<proteinExistence type="predicted"/>
<reference evidence="3 4" key="1">
    <citation type="submission" date="2020-11" db="EMBL/GenBank/DDBJ databases">
        <authorList>
            <person name="Wallbank WR R."/>
            <person name="Pardo Diaz C."/>
            <person name="Kozak K."/>
            <person name="Martin S."/>
            <person name="Jiggins C."/>
            <person name="Moest M."/>
            <person name="Warren A I."/>
            <person name="Generalovic N T."/>
            <person name="Byers J.R.P. K."/>
            <person name="Montejo-Kovacevich G."/>
            <person name="Yen C E."/>
        </authorList>
    </citation>
    <scope>NUCLEOTIDE SEQUENCE [LARGE SCALE GENOMIC DNA]</scope>
</reference>
<protein>
    <submittedName>
        <fullName evidence="3">Uncharacterized protein</fullName>
    </submittedName>
</protein>
<feature type="region of interest" description="Disordered" evidence="1">
    <location>
        <begin position="415"/>
        <end position="434"/>
    </location>
</feature>
<feature type="compositionally biased region" description="Basic residues" evidence="1">
    <location>
        <begin position="831"/>
        <end position="841"/>
    </location>
</feature>
<feature type="region of interest" description="Disordered" evidence="1">
    <location>
        <begin position="532"/>
        <end position="551"/>
    </location>
</feature>